<dbReference type="EMBL" id="KX171212">
    <property type="protein sequence ID" value="ANT44811.1"/>
    <property type="molecule type" value="Genomic_DNA"/>
</dbReference>
<dbReference type="Proteomes" id="UP000224459">
    <property type="component" value="Segment"/>
</dbReference>
<feature type="compositionally biased region" description="Low complexity" evidence="1">
    <location>
        <begin position="296"/>
        <end position="308"/>
    </location>
</feature>
<feature type="compositionally biased region" description="Polar residues" evidence="1">
    <location>
        <begin position="278"/>
        <end position="290"/>
    </location>
</feature>
<accession>A0A1X9I9W8</accession>
<proteinExistence type="predicted"/>
<evidence type="ECO:0000313" key="2">
    <source>
        <dbReference type="EMBL" id="ANT44811.1"/>
    </source>
</evidence>
<protein>
    <recommendedName>
        <fullName evidence="4">Single-stranded DNA-binding protein</fullName>
    </recommendedName>
</protein>
<feature type="compositionally biased region" description="Acidic residues" evidence="1">
    <location>
        <begin position="387"/>
        <end position="397"/>
    </location>
</feature>
<evidence type="ECO:0000313" key="3">
    <source>
        <dbReference type="Proteomes" id="UP000224459"/>
    </source>
</evidence>
<name>A0A1X9I9W8_9CAUD</name>
<sequence>MSAFQDFLKQEKKQLESAGFNNNDGGERYTPKNPVLRLGKVKDANGQKVDKKEAYVRILPPVEQGSMAFAKGFRTTGINYSKKDGSQGFSGLTLPLEEGSSVIDPFIAGWIRDGVAFSLYPNKPATRYFIHVVEYVPTANGIQPRQDAQGNLLIQPMEITKTAYDSLIGKLEDQFLSPSPNADFRFISENEAFLVKFTKAEKGQTSWGLDVYSNQNLGALPNNWRELTSDLEALAKPTEEQNPNFVNFLINNVNNTELSVDNFKFNRESNVLGAEPTQEPTQDSIESQLPGNLAPQQGYNQSQQGQVGEYAQPGVNQTPPQQQSQPLPGTQQPIDNTQQGQGNPFEGFDPSQMSAPQQPVQQQQPAQPQQPVQPQSSTSNGMGAIDDVLEGLDLDNL</sequence>
<organism evidence="2 3">
    <name type="scientific">Staphylococcus phage vB_SscM-1</name>
    <dbReference type="NCBI Taxonomy" id="1868844"/>
    <lineage>
        <taxon>Viruses</taxon>
        <taxon>Duplodnaviria</taxon>
        <taxon>Heunggongvirae</taxon>
        <taxon>Uroviricota</taxon>
        <taxon>Caudoviricetes</taxon>
        <taxon>Herelleviridae</taxon>
        <taxon>Twortvirinae</taxon>
        <taxon>Sciuriunavirus</taxon>
        <taxon>Sciuriunavirus SscM1</taxon>
    </lineage>
</organism>
<feature type="compositionally biased region" description="Low complexity" evidence="1">
    <location>
        <begin position="350"/>
        <end position="377"/>
    </location>
</feature>
<reference evidence="3" key="1">
    <citation type="submission" date="2016-04" db="EMBL/GenBank/DDBJ databases">
        <authorList>
            <person name="Gasior T."/>
        </authorList>
    </citation>
    <scope>NUCLEOTIDE SEQUENCE [LARGE SCALE GENOMIC DNA]</scope>
</reference>
<feature type="compositionally biased region" description="Low complexity" evidence="1">
    <location>
        <begin position="317"/>
        <end position="333"/>
    </location>
</feature>
<keyword evidence="3" id="KW-1185">Reference proteome</keyword>
<evidence type="ECO:0000256" key="1">
    <source>
        <dbReference type="SAM" id="MobiDB-lite"/>
    </source>
</evidence>
<evidence type="ECO:0008006" key="4">
    <source>
        <dbReference type="Google" id="ProtNLM"/>
    </source>
</evidence>
<gene>
    <name evidence="2" type="ORF">vB_SscM-1_147</name>
</gene>
<feature type="region of interest" description="Disordered" evidence="1">
    <location>
        <begin position="274"/>
        <end position="397"/>
    </location>
</feature>